<protein>
    <submittedName>
        <fullName evidence="2">Uncharacterized protein</fullName>
    </submittedName>
</protein>
<name>A0A2M4D913_ANODA</name>
<keyword evidence="1" id="KW-0472">Membrane</keyword>
<sequence>MYFWFSLVFGVPLIGLRTATPSFLLRLAVNKVHTLLSARALALCYLSQFMLILSVVNIYANQFVVGF</sequence>
<evidence type="ECO:0000313" key="2">
    <source>
        <dbReference type="EMBL" id="MBW74017.1"/>
    </source>
</evidence>
<proteinExistence type="predicted"/>
<keyword evidence="1" id="KW-0812">Transmembrane</keyword>
<evidence type="ECO:0000256" key="1">
    <source>
        <dbReference type="SAM" id="Phobius"/>
    </source>
</evidence>
<dbReference type="EMBL" id="GGFL01009839">
    <property type="protein sequence ID" value="MBW74017.1"/>
    <property type="molecule type" value="Transcribed_RNA"/>
</dbReference>
<accession>A0A2M4D913</accession>
<feature type="transmembrane region" description="Helical" evidence="1">
    <location>
        <begin position="6"/>
        <end position="28"/>
    </location>
</feature>
<feature type="transmembrane region" description="Helical" evidence="1">
    <location>
        <begin position="40"/>
        <end position="60"/>
    </location>
</feature>
<organism evidence="2">
    <name type="scientific">Anopheles darlingi</name>
    <name type="common">Mosquito</name>
    <dbReference type="NCBI Taxonomy" id="43151"/>
    <lineage>
        <taxon>Eukaryota</taxon>
        <taxon>Metazoa</taxon>
        <taxon>Ecdysozoa</taxon>
        <taxon>Arthropoda</taxon>
        <taxon>Hexapoda</taxon>
        <taxon>Insecta</taxon>
        <taxon>Pterygota</taxon>
        <taxon>Neoptera</taxon>
        <taxon>Endopterygota</taxon>
        <taxon>Diptera</taxon>
        <taxon>Nematocera</taxon>
        <taxon>Culicoidea</taxon>
        <taxon>Culicidae</taxon>
        <taxon>Anophelinae</taxon>
        <taxon>Anopheles</taxon>
    </lineage>
</organism>
<dbReference type="AlphaFoldDB" id="A0A2M4D913"/>
<keyword evidence="1" id="KW-1133">Transmembrane helix</keyword>
<reference evidence="2" key="1">
    <citation type="submission" date="2018-01" db="EMBL/GenBank/DDBJ databases">
        <title>An insight into the sialome of Amazonian anophelines.</title>
        <authorList>
            <person name="Ribeiro J.M."/>
            <person name="Scarpassa V."/>
            <person name="Calvo E."/>
        </authorList>
    </citation>
    <scope>NUCLEOTIDE SEQUENCE</scope>
</reference>